<evidence type="ECO:0000313" key="7">
    <source>
        <dbReference type="Proteomes" id="UP000001610"/>
    </source>
</evidence>
<feature type="transmembrane region" description="Helical" evidence="5">
    <location>
        <begin position="104"/>
        <end position="124"/>
    </location>
</feature>
<dbReference type="AlphaFoldDB" id="G3JBA0"/>
<dbReference type="PANTHER" id="PTHR23294">
    <property type="entry name" value="ET TRANSLATION PRODUCT-RELATED"/>
    <property type="match status" value="1"/>
</dbReference>
<evidence type="ECO:0000256" key="1">
    <source>
        <dbReference type="ARBA" id="ARBA00004141"/>
    </source>
</evidence>
<dbReference type="OrthoDB" id="196103at2759"/>
<keyword evidence="3 5" id="KW-1133">Transmembrane helix</keyword>
<dbReference type="OMA" id="NIDESHQ"/>
<feature type="transmembrane region" description="Helical" evidence="5">
    <location>
        <begin position="202"/>
        <end position="220"/>
    </location>
</feature>
<dbReference type="PANTHER" id="PTHR23294:SF59">
    <property type="entry name" value="UNC93-LIKE PROTEIN C922.05C"/>
    <property type="match status" value="1"/>
</dbReference>
<dbReference type="InParanoid" id="G3JBA0"/>
<dbReference type="GeneID" id="18165556"/>
<dbReference type="HOGENOM" id="CLU_030884_1_0_1"/>
<dbReference type="InterPro" id="IPR051617">
    <property type="entry name" value="UNC-93-like_regulator"/>
</dbReference>
<keyword evidence="7" id="KW-1185">Reference proteome</keyword>
<dbReference type="InterPro" id="IPR010291">
    <property type="entry name" value="Ion_channel_UNC-93"/>
</dbReference>
<feature type="transmembrane region" description="Helical" evidence="5">
    <location>
        <begin position="40"/>
        <end position="57"/>
    </location>
</feature>
<proteinExistence type="predicted"/>
<feature type="transmembrane region" description="Helical" evidence="5">
    <location>
        <begin position="343"/>
        <end position="365"/>
    </location>
</feature>
<dbReference type="VEuPathDB" id="FungiDB:CCM_03530"/>
<accession>G3JBA0</accession>
<gene>
    <name evidence="6" type="ORF">CCM_03530</name>
</gene>
<feature type="transmembrane region" description="Helical" evidence="5">
    <location>
        <begin position="77"/>
        <end position="97"/>
    </location>
</feature>
<dbReference type="Proteomes" id="UP000001610">
    <property type="component" value="Unassembled WGS sequence"/>
</dbReference>
<dbReference type="RefSeq" id="XP_006668744.1">
    <property type="nucleotide sequence ID" value="XM_006668681.1"/>
</dbReference>
<dbReference type="Gene3D" id="1.20.1250.20">
    <property type="entry name" value="MFS general substrate transporter like domains"/>
    <property type="match status" value="2"/>
</dbReference>
<dbReference type="InterPro" id="IPR036259">
    <property type="entry name" value="MFS_trans_sf"/>
</dbReference>
<evidence type="ECO:0000313" key="6">
    <source>
        <dbReference type="EMBL" id="EGX95258.1"/>
    </source>
</evidence>
<evidence type="ECO:0000256" key="3">
    <source>
        <dbReference type="ARBA" id="ARBA00022989"/>
    </source>
</evidence>
<dbReference type="eggNOG" id="KOG3098">
    <property type="taxonomic scope" value="Eukaryota"/>
</dbReference>
<feature type="transmembrane region" description="Helical" evidence="5">
    <location>
        <begin position="456"/>
        <end position="475"/>
    </location>
</feature>
<feature type="transmembrane region" description="Helical" evidence="5">
    <location>
        <begin position="169"/>
        <end position="190"/>
    </location>
</feature>
<dbReference type="Pfam" id="PF05978">
    <property type="entry name" value="UNC-93"/>
    <property type="match status" value="1"/>
</dbReference>
<name>G3JBA0_CORMM</name>
<evidence type="ECO:0000256" key="4">
    <source>
        <dbReference type="ARBA" id="ARBA00023136"/>
    </source>
</evidence>
<dbReference type="EMBL" id="JH126400">
    <property type="protein sequence ID" value="EGX95258.1"/>
    <property type="molecule type" value="Genomic_DNA"/>
</dbReference>
<evidence type="ECO:0000256" key="2">
    <source>
        <dbReference type="ARBA" id="ARBA00022692"/>
    </source>
</evidence>
<keyword evidence="4 5" id="KW-0472">Membrane</keyword>
<comment type="subcellular location">
    <subcellularLocation>
        <location evidence="1">Membrane</location>
        <topology evidence="1">Multi-pass membrane protein</topology>
    </subcellularLocation>
</comment>
<sequence>MSKPITESPASVNSLSLVTISTTMAAENYQSTFRRFNSPFWQVVLVSLVAFGCPGIYNALTGVGGGGQLNSTTQAKSHIALASVSAFGNLFIAPVVTNQIGPKWTLFLGGTTYVLYAGSLLAYSHIKNEAFVVAAGGVLGIGASFLWIAQGGIMTGYPLPSQHGRSIGIFWFIFNLGGFLGSIISFALNFHSTAGTVTDSTYIAFMCIMAAGCCCALFLLKPENVIREDGTRAGVAQRPSIWKEFVATVKILGRWETIALIPFWFSANCMFIVPSPFHPSVAAANMSHPDFYNYQQNTVNGKLFNIRTRSFNGAMYWLAQMVSSYLCGMLLDNKRMGRRSRAIWGYMLSGLLALVIWGGGLALQLRRGPSGHYYKLREMDLVDSGTKYAGPFVLYFCYGAFDAIWQTLCYWTLAYLADESPEQAARFVGAFKAFEATGSAMASKINSSSTNYNVEFGLNCGILFFGWLCALTVAFKVKDMPAEGDLALDGIGKEADMIDQIEEKA</sequence>
<feature type="transmembrane region" description="Helical" evidence="5">
    <location>
        <begin position="314"/>
        <end position="331"/>
    </location>
</feature>
<organism evidence="6 7">
    <name type="scientific">Cordyceps militaris (strain CM01)</name>
    <name type="common">Caterpillar fungus</name>
    <dbReference type="NCBI Taxonomy" id="983644"/>
    <lineage>
        <taxon>Eukaryota</taxon>
        <taxon>Fungi</taxon>
        <taxon>Dikarya</taxon>
        <taxon>Ascomycota</taxon>
        <taxon>Pezizomycotina</taxon>
        <taxon>Sordariomycetes</taxon>
        <taxon>Hypocreomycetidae</taxon>
        <taxon>Hypocreales</taxon>
        <taxon>Cordycipitaceae</taxon>
        <taxon>Cordyceps</taxon>
    </lineage>
</organism>
<dbReference type="KEGG" id="cmt:CCM_03530"/>
<feature type="transmembrane region" description="Helical" evidence="5">
    <location>
        <begin position="130"/>
        <end position="149"/>
    </location>
</feature>
<evidence type="ECO:0000256" key="5">
    <source>
        <dbReference type="SAM" id="Phobius"/>
    </source>
</evidence>
<protein>
    <submittedName>
        <fullName evidence="6">MFS transporter, putative</fullName>
    </submittedName>
</protein>
<dbReference type="GO" id="GO:0016020">
    <property type="term" value="C:membrane"/>
    <property type="evidence" value="ECO:0007669"/>
    <property type="project" value="UniProtKB-SubCell"/>
</dbReference>
<keyword evidence="2 5" id="KW-0812">Transmembrane</keyword>
<reference evidence="6 7" key="1">
    <citation type="journal article" date="2011" name="Genome Biol.">
        <title>Genome sequence of the insect pathogenic fungus Cordyceps militaris, a valued traditional Chinese medicine.</title>
        <authorList>
            <person name="Zheng P."/>
            <person name="Xia Y."/>
            <person name="Xiao G."/>
            <person name="Xiong C."/>
            <person name="Hu X."/>
            <person name="Zhang S."/>
            <person name="Zheng H."/>
            <person name="Huang Y."/>
            <person name="Zhou Y."/>
            <person name="Wang S."/>
            <person name="Zhao G.P."/>
            <person name="Liu X."/>
            <person name="St Leger R.J."/>
            <person name="Wang C."/>
        </authorList>
    </citation>
    <scope>NUCLEOTIDE SEQUENCE [LARGE SCALE GENOMIC DNA]</scope>
    <source>
        <strain evidence="6 7">CM01</strain>
    </source>
</reference>
<dbReference type="SUPFAM" id="SSF103473">
    <property type="entry name" value="MFS general substrate transporter"/>
    <property type="match status" value="1"/>
</dbReference>